<dbReference type="Proteomes" id="UP000004834">
    <property type="component" value="Unassembled WGS sequence"/>
</dbReference>
<dbReference type="SUPFAM" id="SSF160207">
    <property type="entry name" value="NMB0488-like"/>
    <property type="match status" value="1"/>
</dbReference>
<proteinExistence type="predicted"/>
<accession>A0AAV3F4M2</accession>
<sequence>MKQLVDIILFKDKNKYIVHPFLIVKDSFNFTIPPFTSLENPSIRVLLDTVLYTLSFSKEGKRPEGDLKKMEQEFLEGIGVKTMAKLYKNSILLSVSANDTEIVFSAMHNKGSRHGFIGLEKDENIIMSKDSSREELEKALELALSRCI</sequence>
<dbReference type="AlphaFoldDB" id="A0AAV3F4M2"/>
<dbReference type="InterPro" id="IPR009888">
    <property type="entry name" value="CdiI_Proteobact"/>
</dbReference>
<protein>
    <recommendedName>
        <fullName evidence="3">BFN domain-containing protein</fullName>
    </recommendedName>
</protein>
<dbReference type="EMBL" id="AGEE01000010">
    <property type="protein sequence ID" value="EHO13472.1"/>
    <property type="molecule type" value="Genomic_DNA"/>
</dbReference>
<reference evidence="1 2" key="1">
    <citation type="submission" date="2011-11" db="EMBL/GenBank/DDBJ databases">
        <title>The Genome Sequence of Myroides odoratimimus CIP 101113.</title>
        <authorList>
            <person name="Earl A."/>
            <person name="Ward D."/>
            <person name="Feldgarden M."/>
            <person name="Gevers D."/>
            <person name="Huys G."/>
            <person name="Young S.K."/>
            <person name="Zeng Q."/>
            <person name="Gargeya S."/>
            <person name="Fitzgerald M."/>
            <person name="Haas B."/>
            <person name="Abouelleil A."/>
            <person name="Alvarado L."/>
            <person name="Arachchi H.M."/>
            <person name="Berlin A."/>
            <person name="Brown A."/>
            <person name="Chapman S.B."/>
            <person name="Chen Z."/>
            <person name="Dunbar C."/>
            <person name="Freedman E."/>
            <person name="Gearin G."/>
            <person name="Goldberg J."/>
            <person name="Griggs A."/>
            <person name="Gujja S."/>
            <person name="Heiman D."/>
            <person name="Howarth C."/>
            <person name="Larson L."/>
            <person name="Lui A."/>
            <person name="MacDonald P.J.P."/>
            <person name="Montmayeur A."/>
            <person name="Murphy C."/>
            <person name="Neiman D."/>
            <person name="Pearson M."/>
            <person name="Priest M."/>
            <person name="Roberts A."/>
            <person name="Saif S."/>
            <person name="Shea T."/>
            <person name="Shenoy N."/>
            <person name="Sisk P."/>
            <person name="Stolte C."/>
            <person name="Sykes S."/>
            <person name="Wortman J."/>
            <person name="Nusbaum C."/>
            <person name="Birren B."/>
        </authorList>
    </citation>
    <scope>NUCLEOTIDE SEQUENCE [LARGE SCALE GENOMIC DNA]</scope>
    <source>
        <strain evidence="1 2">CIP 101113</strain>
    </source>
</reference>
<gene>
    <name evidence="1" type="ORF">HMPREF9715_01346</name>
</gene>
<dbReference type="Pfam" id="PF07262">
    <property type="entry name" value="CdiI"/>
    <property type="match status" value="1"/>
</dbReference>
<evidence type="ECO:0000313" key="2">
    <source>
        <dbReference type="Proteomes" id="UP000004834"/>
    </source>
</evidence>
<name>A0AAV3F4M2_9FLAO</name>
<comment type="caution">
    <text evidence="1">The sequence shown here is derived from an EMBL/GenBank/DDBJ whole genome shotgun (WGS) entry which is preliminary data.</text>
</comment>
<organism evidence="1 2">
    <name type="scientific">Myroides odoratimimus CIP 101113</name>
    <dbReference type="NCBI Taxonomy" id="883154"/>
    <lineage>
        <taxon>Bacteria</taxon>
        <taxon>Pseudomonadati</taxon>
        <taxon>Bacteroidota</taxon>
        <taxon>Flavobacteriia</taxon>
        <taxon>Flavobacteriales</taxon>
        <taxon>Flavobacteriaceae</taxon>
        <taxon>Myroides</taxon>
    </lineage>
</organism>
<dbReference type="RefSeq" id="WP_006259364.1">
    <property type="nucleotide sequence ID" value="NZ_JH590837.1"/>
</dbReference>
<evidence type="ECO:0008006" key="3">
    <source>
        <dbReference type="Google" id="ProtNLM"/>
    </source>
</evidence>
<dbReference type="InterPro" id="IPR037891">
    <property type="entry name" value="Cdil-like_sf"/>
</dbReference>
<dbReference type="Gene3D" id="3.40.1590.10">
    <property type="entry name" value="NMB0488-like"/>
    <property type="match status" value="1"/>
</dbReference>
<evidence type="ECO:0000313" key="1">
    <source>
        <dbReference type="EMBL" id="EHO13472.1"/>
    </source>
</evidence>